<reference evidence="9 10" key="1">
    <citation type="submission" date="2018-06" db="EMBL/GenBank/DDBJ databases">
        <title>Freshwater and sediment microbial communities from various areas in North America, analyzing microbe dynamics in response to fracking.</title>
        <authorList>
            <person name="Lamendella R."/>
        </authorList>
    </citation>
    <scope>NUCLEOTIDE SEQUENCE [LARGE SCALE GENOMIC DNA]</scope>
    <source>
        <strain evidence="9 10">3b_TX</strain>
    </source>
</reference>
<name>A0A366IP03_9MICO</name>
<feature type="transmembrane region" description="Helical" evidence="7">
    <location>
        <begin position="129"/>
        <end position="154"/>
    </location>
</feature>
<evidence type="ECO:0000256" key="5">
    <source>
        <dbReference type="ARBA" id="ARBA00022989"/>
    </source>
</evidence>
<organism evidence="9 10">
    <name type="scientific">Brevibacterium celere</name>
    <dbReference type="NCBI Taxonomy" id="225845"/>
    <lineage>
        <taxon>Bacteria</taxon>
        <taxon>Bacillati</taxon>
        <taxon>Actinomycetota</taxon>
        <taxon>Actinomycetes</taxon>
        <taxon>Micrococcales</taxon>
        <taxon>Brevibacteriaceae</taxon>
        <taxon>Brevibacterium</taxon>
    </lineage>
</organism>
<gene>
    <name evidence="9" type="ORF">DFO65_102262</name>
</gene>
<evidence type="ECO:0000313" key="10">
    <source>
        <dbReference type="Proteomes" id="UP000253509"/>
    </source>
</evidence>
<feature type="transmembrane region" description="Helical" evidence="7">
    <location>
        <begin position="344"/>
        <end position="372"/>
    </location>
</feature>
<dbReference type="InterPro" id="IPR005829">
    <property type="entry name" value="Sugar_transporter_CS"/>
</dbReference>
<feature type="transmembrane region" description="Helical" evidence="7">
    <location>
        <begin position="199"/>
        <end position="218"/>
    </location>
</feature>
<accession>A0A366IP03</accession>
<feature type="transmembrane region" description="Helical" evidence="7">
    <location>
        <begin position="410"/>
        <end position="432"/>
    </location>
</feature>
<dbReference type="GO" id="GO:0022857">
    <property type="term" value="F:transmembrane transporter activity"/>
    <property type="evidence" value="ECO:0007669"/>
    <property type="project" value="InterPro"/>
</dbReference>
<dbReference type="EMBL" id="QNSB01000002">
    <property type="protein sequence ID" value="RBP73734.1"/>
    <property type="molecule type" value="Genomic_DNA"/>
</dbReference>
<dbReference type="InterPro" id="IPR005828">
    <property type="entry name" value="MFS_sugar_transport-like"/>
</dbReference>
<dbReference type="InterPro" id="IPR020846">
    <property type="entry name" value="MFS_dom"/>
</dbReference>
<feature type="transmembrane region" description="Helical" evidence="7">
    <location>
        <begin position="290"/>
        <end position="312"/>
    </location>
</feature>
<dbReference type="InterPro" id="IPR036259">
    <property type="entry name" value="MFS_trans_sf"/>
</dbReference>
<evidence type="ECO:0000256" key="3">
    <source>
        <dbReference type="ARBA" id="ARBA00022475"/>
    </source>
</evidence>
<feature type="transmembrane region" description="Helical" evidence="7">
    <location>
        <begin position="64"/>
        <end position="87"/>
    </location>
</feature>
<dbReference type="PROSITE" id="PS50850">
    <property type="entry name" value="MFS"/>
    <property type="match status" value="1"/>
</dbReference>
<dbReference type="Gene3D" id="1.20.1250.20">
    <property type="entry name" value="MFS general substrate transporter like domains"/>
    <property type="match status" value="2"/>
</dbReference>
<evidence type="ECO:0000256" key="2">
    <source>
        <dbReference type="ARBA" id="ARBA00022448"/>
    </source>
</evidence>
<dbReference type="PANTHER" id="PTHR43045:SF1">
    <property type="entry name" value="SHIKIMATE TRANSPORTER"/>
    <property type="match status" value="1"/>
</dbReference>
<keyword evidence="6 7" id="KW-0472">Membrane</keyword>
<dbReference type="GO" id="GO:0005886">
    <property type="term" value="C:plasma membrane"/>
    <property type="evidence" value="ECO:0007669"/>
    <property type="project" value="UniProtKB-SubCell"/>
</dbReference>
<dbReference type="Proteomes" id="UP000253509">
    <property type="component" value="Unassembled WGS sequence"/>
</dbReference>
<dbReference type="SUPFAM" id="SSF103473">
    <property type="entry name" value="MFS general substrate transporter"/>
    <property type="match status" value="1"/>
</dbReference>
<evidence type="ECO:0000256" key="1">
    <source>
        <dbReference type="ARBA" id="ARBA00004651"/>
    </source>
</evidence>
<evidence type="ECO:0000259" key="8">
    <source>
        <dbReference type="PROSITE" id="PS50850"/>
    </source>
</evidence>
<evidence type="ECO:0000256" key="6">
    <source>
        <dbReference type="ARBA" id="ARBA00023136"/>
    </source>
</evidence>
<dbReference type="Pfam" id="PF00083">
    <property type="entry name" value="Sugar_tr"/>
    <property type="match status" value="1"/>
</dbReference>
<feature type="transmembrane region" description="Helical" evidence="7">
    <location>
        <begin position="384"/>
        <end position="404"/>
    </location>
</feature>
<dbReference type="AlphaFoldDB" id="A0A366IP03"/>
<comment type="subcellular location">
    <subcellularLocation>
        <location evidence="1">Cell membrane</location>
        <topology evidence="1">Multi-pass membrane protein</topology>
    </subcellularLocation>
</comment>
<keyword evidence="10" id="KW-1185">Reference proteome</keyword>
<dbReference type="PANTHER" id="PTHR43045">
    <property type="entry name" value="SHIKIMATE TRANSPORTER"/>
    <property type="match status" value="1"/>
</dbReference>
<comment type="caution">
    <text evidence="9">The sequence shown here is derived from an EMBL/GenBank/DDBJ whole genome shotgun (WGS) entry which is preliminary data.</text>
</comment>
<evidence type="ECO:0000256" key="7">
    <source>
        <dbReference type="SAM" id="Phobius"/>
    </source>
</evidence>
<feature type="transmembrane region" description="Helical" evidence="7">
    <location>
        <begin position="99"/>
        <end position="123"/>
    </location>
</feature>
<keyword evidence="4 7" id="KW-0812">Transmembrane</keyword>
<evidence type="ECO:0000256" key="4">
    <source>
        <dbReference type="ARBA" id="ARBA00022692"/>
    </source>
</evidence>
<dbReference type="PROSITE" id="PS00217">
    <property type="entry name" value="SUGAR_TRANSPORT_2"/>
    <property type="match status" value="1"/>
</dbReference>
<keyword evidence="3" id="KW-1003">Cell membrane</keyword>
<protein>
    <submittedName>
        <fullName evidence="9">Putative MFS family arabinose efflux permease</fullName>
    </submittedName>
</protein>
<sequence length="443" mass="46559">MSENTTASALEYDATQELSVKDANKVAVGALIGTALEWYDFFLFSAAAALIFNVQYFTSENATAAALASFATFGVGLAARPIGGIIFGRMGDRIGRRRVLMVTIVGIGVVTGLIGMLPTYAAIGFAAPVLLVLLRILQGLFVGGEWSGAMTIVVENAPLHLRARYAAIPQIGSPIGTILSSGGFFVMTLLFSQESFDSWGWRIPFLVALPLLLVAVWIRSRLEESPVFRQLEESGEVSQSPVRTTLRESWRQIVVGMAAALLGVGGFYLVTAFCVWYGVNILGYDDSLLLLGSMIAAAIEIAVLVWGGILGTKYGASRVILWGGVASAVLAVPSFLLFSSDQPVLIVAAMVLAVSTLSLPYAASGTVLTGLFPAATRYTGVGMAQNAAGMLSGFIPLLATGFVSSAGGHWWPAAAMLAALSLFTAYAGAVAPRLSVSLPGFRH</sequence>
<keyword evidence="5 7" id="KW-1133">Transmembrane helix</keyword>
<feature type="domain" description="Major facilitator superfamily (MFS) profile" evidence="8">
    <location>
        <begin position="26"/>
        <end position="436"/>
    </location>
</feature>
<feature type="transmembrane region" description="Helical" evidence="7">
    <location>
        <begin position="253"/>
        <end position="278"/>
    </location>
</feature>
<keyword evidence="2" id="KW-0813">Transport</keyword>
<feature type="transmembrane region" description="Helical" evidence="7">
    <location>
        <begin position="319"/>
        <end position="338"/>
    </location>
</feature>
<evidence type="ECO:0000313" key="9">
    <source>
        <dbReference type="EMBL" id="RBP73734.1"/>
    </source>
</evidence>
<proteinExistence type="predicted"/>
<feature type="transmembrane region" description="Helical" evidence="7">
    <location>
        <begin position="175"/>
        <end position="193"/>
    </location>
</feature>
<dbReference type="RefSeq" id="WP_113903107.1">
    <property type="nucleotide sequence ID" value="NZ_QNSB01000002.1"/>
</dbReference>